<dbReference type="AlphaFoldDB" id="A0A2P5EGI6"/>
<evidence type="ECO:0000313" key="2">
    <source>
        <dbReference type="Proteomes" id="UP000237000"/>
    </source>
</evidence>
<dbReference type="OrthoDB" id="10441082at2759"/>
<evidence type="ECO:0000313" key="1">
    <source>
        <dbReference type="EMBL" id="PON84650.1"/>
    </source>
</evidence>
<dbReference type="Proteomes" id="UP000237000">
    <property type="component" value="Unassembled WGS sequence"/>
</dbReference>
<protein>
    <submittedName>
        <fullName evidence="1">Uncharacterized protein</fullName>
    </submittedName>
</protein>
<organism evidence="1 2">
    <name type="scientific">Trema orientale</name>
    <name type="common">Charcoal tree</name>
    <name type="synonym">Celtis orientalis</name>
    <dbReference type="NCBI Taxonomy" id="63057"/>
    <lineage>
        <taxon>Eukaryota</taxon>
        <taxon>Viridiplantae</taxon>
        <taxon>Streptophyta</taxon>
        <taxon>Embryophyta</taxon>
        <taxon>Tracheophyta</taxon>
        <taxon>Spermatophyta</taxon>
        <taxon>Magnoliopsida</taxon>
        <taxon>eudicotyledons</taxon>
        <taxon>Gunneridae</taxon>
        <taxon>Pentapetalae</taxon>
        <taxon>rosids</taxon>
        <taxon>fabids</taxon>
        <taxon>Rosales</taxon>
        <taxon>Cannabaceae</taxon>
        <taxon>Trema</taxon>
    </lineage>
</organism>
<name>A0A2P5EGI6_TREOI</name>
<proteinExistence type="predicted"/>
<dbReference type="InParanoid" id="A0A2P5EGI6"/>
<keyword evidence="2" id="KW-1185">Reference proteome</keyword>
<reference evidence="2" key="1">
    <citation type="submission" date="2016-06" db="EMBL/GenBank/DDBJ databases">
        <title>Parallel loss of symbiosis genes in relatives of nitrogen-fixing non-legume Parasponia.</title>
        <authorList>
            <person name="Van Velzen R."/>
            <person name="Holmer R."/>
            <person name="Bu F."/>
            <person name="Rutten L."/>
            <person name="Van Zeijl A."/>
            <person name="Liu W."/>
            <person name="Santuari L."/>
            <person name="Cao Q."/>
            <person name="Sharma T."/>
            <person name="Shen D."/>
            <person name="Roswanjaya Y."/>
            <person name="Wardhani T."/>
            <person name="Kalhor M.S."/>
            <person name="Jansen J."/>
            <person name="Van den Hoogen J."/>
            <person name="Gungor B."/>
            <person name="Hartog M."/>
            <person name="Hontelez J."/>
            <person name="Verver J."/>
            <person name="Yang W.-C."/>
            <person name="Schijlen E."/>
            <person name="Repin R."/>
            <person name="Schilthuizen M."/>
            <person name="Schranz E."/>
            <person name="Heidstra R."/>
            <person name="Miyata K."/>
            <person name="Fedorova E."/>
            <person name="Kohlen W."/>
            <person name="Bisseling T."/>
            <person name="Smit S."/>
            <person name="Geurts R."/>
        </authorList>
    </citation>
    <scope>NUCLEOTIDE SEQUENCE [LARGE SCALE GENOMIC DNA]</scope>
    <source>
        <strain evidence="2">cv. RG33-2</strain>
    </source>
</reference>
<comment type="caution">
    <text evidence="1">The sequence shown here is derived from an EMBL/GenBank/DDBJ whole genome shotgun (WGS) entry which is preliminary data.</text>
</comment>
<sequence length="125" mass="12856">MVIGPVDETDMLVGIGGFYDDNKFGGEAEILHDVEGVDGEVVDAVVGDLRLVHCVEVESEESGEENEKEKAAIAAAYAPETAAGAGLFVVGGVVSGDVPAVRWGPEASLVLREHGIVCLVAGLHG</sequence>
<accession>A0A2P5EGI6</accession>
<dbReference type="EMBL" id="JXTC01000159">
    <property type="protein sequence ID" value="PON84650.1"/>
    <property type="molecule type" value="Genomic_DNA"/>
</dbReference>
<gene>
    <name evidence="1" type="ORF">TorRG33x02_195890</name>
</gene>